<gene>
    <name evidence="2" type="ORF">FB192DRAFT_1116188</name>
</gene>
<proteinExistence type="predicted"/>
<sequence>MKFSNTLLSQIISNRGWNVLFRCVDRQEFCNLFLKAVILHRLPQGAYFQLAGAPLLLKDATLKPKPSKSIQLPVDQYMSTFLFDIASNYKDIPRYLDSLLFSKKRRKSATDNPHPNKVQKLSRRQKKKLKQASTATTPTAHQPSKRVVTIDRSQLFYCTNNVDTSADNFMMKLPKNNILRKAKTTTLDDEFLVYCMSKIFPWEFKTKNKTKKFLKRCQSMQGILKQVQTRHNRMHCFQILQRRCPKKTMIDNITKAATPHYEVLYQNPCSLYSSSLRI</sequence>
<dbReference type="Gene3D" id="1.10.132.70">
    <property type="match status" value="1"/>
</dbReference>
<evidence type="ECO:0008006" key="4">
    <source>
        <dbReference type="Google" id="ProtNLM"/>
    </source>
</evidence>
<dbReference type="Proteomes" id="UP000469890">
    <property type="component" value="Unassembled WGS sequence"/>
</dbReference>
<feature type="compositionally biased region" description="Polar residues" evidence="1">
    <location>
        <begin position="132"/>
        <end position="142"/>
    </location>
</feature>
<evidence type="ECO:0000313" key="2">
    <source>
        <dbReference type="EMBL" id="KAF1800415.1"/>
    </source>
</evidence>
<evidence type="ECO:0000313" key="3">
    <source>
        <dbReference type="Proteomes" id="UP000469890"/>
    </source>
</evidence>
<evidence type="ECO:0000256" key="1">
    <source>
        <dbReference type="SAM" id="MobiDB-lite"/>
    </source>
</evidence>
<protein>
    <recommendedName>
        <fullName evidence="4">Telomerase catalytic subunit</fullName>
    </recommendedName>
</protein>
<feature type="compositionally biased region" description="Basic residues" evidence="1">
    <location>
        <begin position="120"/>
        <end position="130"/>
    </location>
</feature>
<comment type="caution">
    <text evidence="2">The sequence shown here is derived from an EMBL/GenBank/DDBJ whole genome shotgun (WGS) entry which is preliminary data.</text>
</comment>
<organism evidence="2 3">
    <name type="scientific">Mucor circinelloides f. lusitanicus</name>
    <name type="common">Mucor racemosus var. lusitanicus</name>
    <dbReference type="NCBI Taxonomy" id="29924"/>
    <lineage>
        <taxon>Eukaryota</taxon>
        <taxon>Fungi</taxon>
        <taxon>Fungi incertae sedis</taxon>
        <taxon>Mucoromycota</taxon>
        <taxon>Mucoromycotina</taxon>
        <taxon>Mucoromycetes</taxon>
        <taxon>Mucorales</taxon>
        <taxon>Mucorineae</taxon>
        <taxon>Mucoraceae</taxon>
        <taxon>Mucor</taxon>
    </lineage>
</organism>
<dbReference type="AlphaFoldDB" id="A0A8H4BE14"/>
<name>A0A8H4BE14_MUCCL</name>
<dbReference type="EMBL" id="JAAECE010000005">
    <property type="protein sequence ID" value="KAF1800415.1"/>
    <property type="molecule type" value="Genomic_DNA"/>
</dbReference>
<accession>A0A8H4BE14</accession>
<feature type="region of interest" description="Disordered" evidence="1">
    <location>
        <begin position="106"/>
        <end position="145"/>
    </location>
</feature>
<reference evidence="2 3" key="1">
    <citation type="submission" date="2019-09" db="EMBL/GenBank/DDBJ databases">
        <authorList>
            <consortium name="DOE Joint Genome Institute"/>
            <person name="Mondo S.J."/>
            <person name="Navarro-Mendoza M.I."/>
            <person name="Perez-Arques C."/>
            <person name="Panchal S."/>
            <person name="Nicolas F.E."/>
            <person name="Ganguly P."/>
            <person name="Pangilinan J."/>
            <person name="Grigoriev I."/>
            <person name="Heitman J."/>
            <person name="Sanya K."/>
            <person name="Garre V."/>
        </authorList>
    </citation>
    <scope>NUCLEOTIDE SEQUENCE [LARGE SCALE GENOMIC DNA]</scope>
    <source>
        <strain evidence="2 3">MU402</strain>
    </source>
</reference>